<dbReference type="Proteomes" id="UP000616724">
    <property type="component" value="Unassembled WGS sequence"/>
</dbReference>
<organism evidence="2 3">
    <name type="scientific">Planobispora longispora</name>
    <dbReference type="NCBI Taxonomy" id="28887"/>
    <lineage>
        <taxon>Bacteria</taxon>
        <taxon>Bacillati</taxon>
        <taxon>Actinomycetota</taxon>
        <taxon>Actinomycetes</taxon>
        <taxon>Streptosporangiales</taxon>
        <taxon>Streptosporangiaceae</taxon>
        <taxon>Planobispora</taxon>
    </lineage>
</organism>
<feature type="compositionally biased region" description="Basic and acidic residues" evidence="1">
    <location>
        <begin position="35"/>
        <end position="45"/>
    </location>
</feature>
<feature type="region of interest" description="Disordered" evidence="1">
    <location>
        <begin position="16"/>
        <end position="45"/>
    </location>
</feature>
<protein>
    <submittedName>
        <fullName evidence="2">Uncharacterized protein</fullName>
    </submittedName>
</protein>
<gene>
    <name evidence="2" type="ORF">Plo01_08540</name>
</gene>
<evidence type="ECO:0000313" key="3">
    <source>
        <dbReference type="Proteomes" id="UP000616724"/>
    </source>
</evidence>
<feature type="region of interest" description="Disordered" evidence="1">
    <location>
        <begin position="63"/>
        <end position="97"/>
    </location>
</feature>
<dbReference type="AlphaFoldDB" id="A0A8J3RGR2"/>
<sequence>MPDGLAQVRFHIPTTFVSGSVTPPGGRHPHGTLRSTRDPPEAGADLRRATGRAGEMLPAAQSAYTVSVHRPRSPVFATAGSPGERSPPPQATSSGAK</sequence>
<dbReference type="EMBL" id="BOOH01000009">
    <property type="protein sequence ID" value="GIH74425.1"/>
    <property type="molecule type" value="Genomic_DNA"/>
</dbReference>
<accession>A0A8J3RGR2</accession>
<name>A0A8J3RGR2_9ACTN</name>
<comment type="caution">
    <text evidence="2">The sequence shown here is derived from an EMBL/GenBank/DDBJ whole genome shotgun (WGS) entry which is preliminary data.</text>
</comment>
<evidence type="ECO:0000313" key="2">
    <source>
        <dbReference type="EMBL" id="GIH74425.1"/>
    </source>
</evidence>
<reference evidence="2 3" key="1">
    <citation type="submission" date="2021-01" db="EMBL/GenBank/DDBJ databases">
        <title>Whole genome shotgun sequence of Planobispora longispora NBRC 13918.</title>
        <authorList>
            <person name="Komaki H."/>
            <person name="Tamura T."/>
        </authorList>
    </citation>
    <scope>NUCLEOTIDE SEQUENCE [LARGE SCALE GENOMIC DNA]</scope>
    <source>
        <strain evidence="2 3">NBRC 13918</strain>
    </source>
</reference>
<keyword evidence="3" id="KW-1185">Reference proteome</keyword>
<proteinExistence type="predicted"/>
<evidence type="ECO:0000256" key="1">
    <source>
        <dbReference type="SAM" id="MobiDB-lite"/>
    </source>
</evidence>